<comment type="caution">
    <text evidence="1">The sequence shown here is derived from an EMBL/GenBank/DDBJ whole genome shotgun (WGS) entry which is preliminary data.</text>
</comment>
<dbReference type="Proteomes" id="UP000756346">
    <property type="component" value="Unassembled WGS sequence"/>
</dbReference>
<dbReference type="GeneID" id="70185710"/>
<protein>
    <submittedName>
        <fullName evidence="1">Uncharacterized protein</fullName>
    </submittedName>
</protein>
<dbReference type="EMBL" id="JAGTJQ010000001">
    <property type="protein sequence ID" value="KAH7039622.1"/>
    <property type="molecule type" value="Genomic_DNA"/>
</dbReference>
<gene>
    <name evidence="1" type="ORF">B0I36DRAFT_343485</name>
</gene>
<sequence length="146" mass="15311">MQTKSWFLVLVVPGKPLICSVDASLVPRQKTSANLITVLDGELHGRYPWSAAKGTGHHSTGRYVACSIRWSGCQQHGGTSRILGGSHKAACVKQPAGNGRFETDWAAGSALSVPESATACAAAHWAKLFICAVPQLSVSQSPAGSR</sequence>
<evidence type="ECO:0000313" key="1">
    <source>
        <dbReference type="EMBL" id="KAH7039622.1"/>
    </source>
</evidence>
<reference evidence="1" key="1">
    <citation type="journal article" date="2021" name="Nat. Commun.">
        <title>Genetic determinants of endophytism in the Arabidopsis root mycobiome.</title>
        <authorList>
            <person name="Mesny F."/>
            <person name="Miyauchi S."/>
            <person name="Thiergart T."/>
            <person name="Pickel B."/>
            <person name="Atanasova L."/>
            <person name="Karlsson M."/>
            <person name="Huettel B."/>
            <person name="Barry K.W."/>
            <person name="Haridas S."/>
            <person name="Chen C."/>
            <person name="Bauer D."/>
            <person name="Andreopoulos W."/>
            <person name="Pangilinan J."/>
            <person name="LaButti K."/>
            <person name="Riley R."/>
            <person name="Lipzen A."/>
            <person name="Clum A."/>
            <person name="Drula E."/>
            <person name="Henrissat B."/>
            <person name="Kohler A."/>
            <person name="Grigoriev I.V."/>
            <person name="Martin F.M."/>
            <person name="Hacquard S."/>
        </authorList>
    </citation>
    <scope>NUCLEOTIDE SEQUENCE</scope>
    <source>
        <strain evidence="1">MPI-CAGE-CH-0230</strain>
    </source>
</reference>
<name>A0A9P8YGK9_9PEZI</name>
<dbReference type="AlphaFoldDB" id="A0A9P8YGK9"/>
<evidence type="ECO:0000313" key="2">
    <source>
        <dbReference type="Proteomes" id="UP000756346"/>
    </source>
</evidence>
<accession>A0A9P8YGK9</accession>
<proteinExistence type="predicted"/>
<dbReference type="RefSeq" id="XP_046017677.1">
    <property type="nucleotide sequence ID" value="XM_046156164.1"/>
</dbReference>
<keyword evidence="2" id="KW-1185">Reference proteome</keyword>
<organism evidence="1 2">
    <name type="scientific">Microdochium trichocladiopsis</name>
    <dbReference type="NCBI Taxonomy" id="1682393"/>
    <lineage>
        <taxon>Eukaryota</taxon>
        <taxon>Fungi</taxon>
        <taxon>Dikarya</taxon>
        <taxon>Ascomycota</taxon>
        <taxon>Pezizomycotina</taxon>
        <taxon>Sordariomycetes</taxon>
        <taxon>Xylariomycetidae</taxon>
        <taxon>Xylariales</taxon>
        <taxon>Microdochiaceae</taxon>
        <taxon>Microdochium</taxon>
    </lineage>
</organism>